<accession>A0A1T5AX40</accession>
<dbReference type="AlphaFoldDB" id="A0A1T5AX40"/>
<reference evidence="1 2" key="1">
    <citation type="submission" date="2017-02" db="EMBL/GenBank/DDBJ databases">
        <authorList>
            <person name="Peterson S.W."/>
        </authorList>
    </citation>
    <scope>NUCLEOTIDE SEQUENCE [LARGE SCALE GENOMIC DNA]</scope>
    <source>
        <strain evidence="1 2">DSM 22899</strain>
    </source>
</reference>
<dbReference type="RefSeq" id="WP_079715831.1">
    <property type="nucleotide sequence ID" value="NZ_FUYS01000002.1"/>
</dbReference>
<dbReference type="EMBL" id="FUYS01000002">
    <property type="protein sequence ID" value="SKB39558.1"/>
    <property type="molecule type" value="Genomic_DNA"/>
</dbReference>
<dbReference type="Gene3D" id="3.30.420.260">
    <property type="match status" value="1"/>
</dbReference>
<evidence type="ECO:0000313" key="1">
    <source>
        <dbReference type="EMBL" id="SKB39558.1"/>
    </source>
</evidence>
<proteinExistence type="predicted"/>
<dbReference type="STRING" id="623280.SAMN05660226_01146"/>
<sequence length="267" mass="29217">MTYISADFDQQHAAEYTLLARIGHEENALAVLDNAGQLKVITAYDPRHTKQEVADLLNLNFGRVKLAVPDGSYSFVPGEAFRESALDIYRRYLPGDGLADTVISSLPALGITLLHHVNQLGLEPFVGRFSHLGIYPVVQPLLAAVVGHARQTAGPFVSINKQASCVNIAVLDSGKFIYANDFEVFGPDDLNYYLLAVLTNGELIGKQPVCCLSGDIAEDGEFHRRVTKYSEHVVFADSGQLTGVSLPQALQLEQHQYLTLLGLYLCE</sequence>
<dbReference type="Proteomes" id="UP000190541">
    <property type="component" value="Unassembled WGS sequence"/>
</dbReference>
<evidence type="ECO:0008006" key="3">
    <source>
        <dbReference type="Google" id="ProtNLM"/>
    </source>
</evidence>
<dbReference type="InterPro" id="IPR024213">
    <property type="entry name" value="DUF3822"/>
</dbReference>
<dbReference type="OrthoDB" id="713305at2"/>
<evidence type="ECO:0000313" key="2">
    <source>
        <dbReference type="Proteomes" id="UP000190541"/>
    </source>
</evidence>
<gene>
    <name evidence="1" type="ORF">SAMN05660226_01146</name>
</gene>
<dbReference type="CDD" id="cd24013">
    <property type="entry name" value="ASKHA_ATPase_BT3980-like"/>
    <property type="match status" value="1"/>
</dbReference>
<organism evidence="1 2">
    <name type="scientific">Parapedobacter luteus</name>
    <dbReference type="NCBI Taxonomy" id="623280"/>
    <lineage>
        <taxon>Bacteria</taxon>
        <taxon>Pseudomonadati</taxon>
        <taxon>Bacteroidota</taxon>
        <taxon>Sphingobacteriia</taxon>
        <taxon>Sphingobacteriales</taxon>
        <taxon>Sphingobacteriaceae</taxon>
        <taxon>Parapedobacter</taxon>
    </lineage>
</organism>
<keyword evidence="2" id="KW-1185">Reference proteome</keyword>
<name>A0A1T5AX40_9SPHI</name>
<protein>
    <recommendedName>
        <fullName evidence="3">DUF3822 family protein</fullName>
    </recommendedName>
</protein>
<dbReference type="Pfam" id="PF12864">
    <property type="entry name" value="DUF3822"/>
    <property type="match status" value="1"/>
</dbReference>